<keyword evidence="4" id="KW-1185">Reference proteome</keyword>
<sequence length="144" mass="16459">MGLGRPAFGSNRDRLVLAAGEYGESGKQDIERSRVSVDRELEDRGVYRDSAGIRGQFGRGKRMQHGDEHEKLETEMLDERDFIYKRIEGLENLKAEYIDRVKYLEQEIRNEEDRRAQVESDLAQLWQNDTVGARTSAPAEGNVG</sequence>
<dbReference type="EMBL" id="LSSK01000312">
    <property type="protein sequence ID" value="OMH83789.1"/>
    <property type="molecule type" value="Genomic_DNA"/>
</dbReference>
<evidence type="ECO:0000256" key="1">
    <source>
        <dbReference type="SAM" id="Coils"/>
    </source>
</evidence>
<evidence type="ECO:0000313" key="4">
    <source>
        <dbReference type="Proteomes" id="UP000188320"/>
    </source>
</evidence>
<organism evidence="3 4">
    <name type="scientific">Zancudomyces culisetae</name>
    <name type="common">Gut fungus</name>
    <name type="synonym">Smittium culisetae</name>
    <dbReference type="NCBI Taxonomy" id="1213189"/>
    <lineage>
        <taxon>Eukaryota</taxon>
        <taxon>Fungi</taxon>
        <taxon>Fungi incertae sedis</taxon>
        <taxon>Zoopagomycota</taxon>
        <taxon>Kickxellomycotina</taxon>
        <taxon>Harpellomycetes</taxon>
        <taxon>Harpellales</taxon>
        <taxon>Legeriomycetaceae</taxon>
        <taxon>Zancudomyces</taxon>
    </lineage>
</organism>
<feature type="coiled-coil region" evidence="1">
    <location>
        <begin position="87"/>
        <end position="121"/>
    </location>
</feature>
<accession>A0A1R1PS88</accession>
<name>A0A1R1PS88_ZANCU</name>
<protein>
    <submittedName>
        <fullName evidence="3">Uncharacterized protein</fullName>
    </submittedName>
</protein>
<feature type="non-terminal residue" evidence="3">
    <location>
        <position position="144"/>
    </location>
</feature>
<proteinExistence type="predicted"/>
<dbReference type="Proteomes" id="UP000188320">
    <property type="component" value="Unassembled WGS sequence"/>
</dbReference>
<reference evidence="4" key="1">
    <citation type="submission" date="2017-01" db="EMBL/GenBank/DDBJ databases">
        <authorList>
            <person name="Wang Y."/>
            <person name="White M."/>
            <person name="Kvist S."/>
            <person name="Moncalvo J.-M."/>
        </authorList>
    </citation>
    <scope>NUCLEOTIDE SEQUENCE [LARGE SCALE GENOMIC DNA]</scope>
    <source>
        <strain evidence="4">COL-18-3</strain>
    </source>
</reference>
<gene>
    <name evidence="3" type="ORF">AX774_g2694</name>
</gene>
<feature type="region of interest" description="Disordered" evidence="2">
    <location>
        <begin position="52"/>
        <end position="71"/>
    </location>
</feature>
<evidence type="ECO:0000256" key="2">
    <source>
        <dbReference type="SAM" id="MobiDB-lite"/>
    </source>
</evidence>
<dbReference type="AlphaFoldDB" id="A0A1R1PS88"/>
<comment type="caution">
    <text evidence="3">The sequence shown here is derived from an EMBL/GenBank/DDBJ whole genome shotgun (WGS) entry which is preliminary data.</text>
</comment>
<evidence type="ECO:0000313" key="3">
    <source>
        <dbReference type="EMBL" id="OMH83789.1"/>
    </source>
</evidence>
<keyword evidence="1" id="KW-0175">Coiled coil</keyword>